<gene>
    <name evidence="2" type="ORF">K7432_008787</name>
</gene>
<dbReference type="EMBL" id="JASJQH010007381">
    <property type="protein sequence ID" value="KAK9709804.1"/>
    <property type="molecule type" value="Genomic_DNA"/>
</dbReference>
<evidence type="ECO:0000313" key="2">
    <source>
        <dbReference type="EMBL" id="KAK9709804.1"/>
    </source>
</evidence>
<accession>A0ABR2VY50</accession>
<comment type="caution">
    <text evidence="2">The sequence shown here is derived from an EMBL/GenBank/DDBJ whole genome shotgun (WGS) entry which is preliminary data.</text>
</comment>
<dbReference type="Proteomes" id="UP001479436">
    <property type="component" value="Unassembled WGS sequence"/>
</dbReference>
<name>A0ABR2VY50_9FUNG</name>
<sequence length="68" mass="7988">MGFETNHFGDELKDTETGKLSSPRNIYRTYHLRRYANDEERGEAPYYLYEPNSTPSLEIEPTDLPTME</sequence>
<proteinExistence type="predicted"/>
<evidence type="ECO:0000313" key="3">
    <source>
        <dbReference type="Proteomes" id="UP001479436"/>
    </source>
</evidence>
<reference evidence="2 3" key="1">
    <citation type="submission" date="2023-04" db="EMBL/GenBank/DDBJ databases">
        <title>Genome of Basidiobolus ranarum AG-B5.</title>
        <authorList>
            <person name="Stajich J.E."/>
            <person name="Carter-House D."/>
            <person name="Gryganskyi A."/>
        </authorList>
    </citation>
    <scope>NUCLEOTIDE SEQUENCE [LARGE SCALE GENOMIC DNA]</scope>
    <source>
        <strain evidence="2 3">AG-B5</strain>
    </source>
</reference>
<feature type="compositionally biased region" description="Basic and acidic residues" evidence="1">
    <location>
        <begin position="7"/>
        <end position="17"/>
    </location>
</feature>
<feature type="region of interest" description="Disordered" evidence="1">
    <location>
        <begin position="46"/>
        <end position="68"/>
    </location>
</feature>
<feature type="region of interest" description="Disordered" evidence="1">
    <location>
        <begin position="1"/>
        <end position="21"/>
    </location>
</feature>
<keyword evidence="3" id="KW-1185">Reference proteome</keyword>
<protein>
    <submittedName>
        <fullName evidence="2">Uncharacterized protein</fullName>
    </submittedName>
</protein>
<evidence type="ECO:0000256" key="1">
    <source>
        <dbReference type="SAM" id="MobiDB-lite"/>
    </source>
</evidence>
<organism evidence="2 3">
    <name type="scientific">Basidiobolus ranarum</name>
    <dbReference type="NCBI Taxonomy" id="34480"/>
    <lineage>
        <taxon>Eukaryota</taxon>
        <taxon>Fungi</taxon>
        <taxon>Fungi incertae sedis</taxon>
        <taxon>Zoopagomycota</taxon>
        <taxon>Entomophthoromycotina</taxon>
        <taxon>Basidiobolomycetes</taxon>
        <taxon>Basidiobolales</taxon>
        <taxon>Basidiobolaceae</taxon>
        <taxon>Basidiobolus</taxon>
    </lineage>
</organism>